<evidence type="ECO:0000313" key="1">
    <source>
        <dbReference type="EMBL" id="KAK6508419.1"/>
    </source>
</evidence>
<comment type="caution">
    <text evidence="1">The sequence shown here is derived from an EMBL/GenBank/DDBJ whole genome shotgun (WGS) entry which is preliminary data.</text>
</comment>
<keyword evidence="2" id="KW-1185">Reference proteome</keyword>
<sequence length="103" mass="11298">MYTPSVDQVNSYSVILAKWGIMKWFMGCLGFFMIGNTALDFTLMAKLGAFGTKMAVFEAHLDEMRRDIALIKGKVLGVPIAVEALGVPPLAKTPISTEKETKK</sequence>
<accession>A0AAN8N1R4</accession>
<gene>
    <name evidence="1" type="ORF">TWF506_010512</name>
</gene>
<reference evidence="1 2" key="1">
    <citation type="submission" date="2019-10" db="EMBL/GenBank/DDBJ databases">
        <authorList>
            <person name="Palmer J.M."/>
        </authorList>
    </citation>
    <scope>NUCLEOTIDE SEQUENCE [LARGE SCALE GENOMIC DNA]</scope>
    <source>
        <strain evidence="1 2">TWF506</strain>
    </source>
</reference>
<dbReference type="EMBL" id="JAVHJM010000008">
    <property type="protein sequence ID" value="KAK6508419.1"/>
    <property type="molecule type" value="Genomic_DNA"/>
</dbReference>
<evidence type="ECO:0000313" key="2">
    <source>
        <dbReference type="Proteomes" id="UP001307849"/>
    </source>
</evidence>
<dbReference type="AlphaFoldDB" id="A0AAN8N1R4"/>
<dbReference type="Proteomes" id="UP001307849">
    <property type="component" value="Unassembled WGS sequence"/>
</dbReference>
<protein>
    <submittedName>
        <fullName evidence="1">Uncharacterized protein</fullName>
    </submittedName>
</protein>
<organism evidence="1 2">
    <name type="scientific">Arthrobotrys conoides</name>
    <dbReference type="NCBI Taxonomy" id="74498"/>
    <lineage>
        <taxon>Eukaryota</taxon>
        <taxon>Fungi</taxon>
        <taxon>Dikarya</taxon>
        <taxon>Ascomycota</taxon>
        <taxon>Pezizomycotina</taxon>
        <taxon>Orbiliomycetes</taxon>
        <taxon>Orbiliales</taxon>
        <taxon>Orbiliaceae</taxon>
        <taxon>Arthrobotrys</taxon>
    </lineage>
</organism>
<name>A0AAN8N1R4_9PEZI</name>
<proteinExistence type="predicted"/>